<dbReference type="PANTHER" id="PTHR24012">
    <property type="entry name" value="RNA BINDING PROTEIN"/>
    <property type="match status" value="1"/>
</dbReference>
<evidence type="ECO:0000256" key="3">
    <source>
        <dbReference type="PROSITE-ProRule" id="PRU00176"/>
    </source>
</evidence>
<dbReference type="Gene3D" id="3.30.70.330">
    <property type="match status" value="4"/>
</dbReference>
<dbReference type="PROSITE" id="PS50102">
    <property type="entry name" value="RRM"/>
    <property type="match status" value="2"/>
</dbReference>
<sequence>MSNQTTIFIRTLPPNTTDKDIRDSFSIFGKIVDIQFTRNQSVKVAFSKHEEAQKAINEQKNIHVRGKGVRVIWNHGSLMLSNLPPRIKEDELKKCLSKFPIVDIQLRPKQEALVTFENQTIATDVMAQLNGFSVNGYQITAKVFHSQPKIEYVPLPTYITFTDKEEQPELPPNAYASLKVNGGYVIFYPPDLAPQPTPAAEAGNQAQPASSEIKNITKVRVDVYNEAFRYLEERTVYVEGFKPETTQEEINAYFSQCGRIIDLKKHLSKAEIIQYETVEARNKALKLSKSTLPNQKYPLAVLPFFNKAIPHKDSGLLQINELPPTTSVESLTAEFSEFGNIIAVSISPIGFDEFPYGLILFQLFDQAKNAKQAKTSEKYPNIFLYPPLHTHDSILAFTESPVAPNNCLVIYDLPMTTYEPEINQKCREYGYIKSSFVLTDGKSKAAYIYFTTPSNAVDAYYQLTNDKAHVDLLNGNALLFSSQRLRDITLPAEWNNLLIFLQGLPLDYGTSKLRNDLMSINLNFDSCFVNIYPITGSSNQTGIVLLRDRQQAMWLLQNMNSVIKGVNATLFRSKGGYSPTANPNASQNSPYKFPPQQRRPLSPREWLKQFIELNLPEDVQLHLIPKLQQLSIYETQTMAMNFPYFLSWIQNNNIPK</sequence>
<dbReference type="InterPro" id="IPR035979">
    <property type="entry name" value="RBD_domain_sf"/>
</dbReference>
<dbReference type="InterPro" id="IPR012677">
    <property type="entry name" value="Nucleotide-bd_a/b_plait_sf"/>
</dbReference>
<evidence type="ECO:0000256" key="1">
    <source>
        <dbReference type="ARBA" id="ARBA00022737"/>
    </source>
</evidence>
<keyword evidence="7" id="KW-1185">Reference proteome</keyword>
<evidence type="ECO:0000313" key="6">
    <source>
        <dbReference type="EMBL" id="KAK8898720.1"/>
    </source>
</evidence>
<reference evidence="6 7" key="1">
    <citation type="submission" date="2024-04" db="EMBL/GenBank/DDBJ databases">
        <title>Tritrichomonas musculus Genome.</title>
        <authorList>
            <person name="Alves-Ferreira E."/>
            <person name="Grigg M."/>
            <person name="Lorenzi H."/>
            <person name="Galac M."/>
        </authorList>
    </citation>
    <scope>NUCLEOTIDE SEQUENCE [LARGE SCALE GENOMIC DNA]</scope>
    <source>
        <strain evidence="6 7">EAF2021</strain>
    </source>
</reference>
<dbReference type="EMBL" id="JAPFFF010000001">
    <property type="protein sequence ID" value="KAK8898720.1"/>
    <property type="molecule type" value="Genomic_DNA"/>
</dbReference>
<evidence type="ECO:0000256" key="4">
    <source>
        <dbReference type="SAM" id="MobiDB-lite"/>
    </source>
</evidence>
<keyword evidence="1" id="KW-0677">Repeat</keyword>
<comment type="caution">
    <text evidence="6">The sequence shown here is derived from an EMBL/GenBank/DDBJ whole genome shotgun (WGS) entry which is preliminary data.</text>
</comment>
<dbReference type="SMART" id="SM00360">
    <property type="entry name" value="RRM"/>
    <property type="match status" value="5"/>
</dbReference>
<dbReference type="InterPro" id="IPR000504">
    <property type="entry name" value="RRM_dom"/>
</dbReference>
<dbReference type="SUPFAM" id="SSF54928">
    <property type="entry name" value="RNA-binding domain, RBD"/>
    <property type="match status" value="3"/>
</dbReference>
<accession>A0ABR2L5U1</accession>
<feature type="domain" description="RRM" evidence="5">
    <location>
        <begin position="76"/>
        <end position="146"/>
    </location>
</feature>
<feature type="compositionally biased region" description="Polar residues" evidence="4">
    <location>
        <begin position="579"/>
        <end position="590"/>
    </location>
</feature>
<protein>
    <recommendedName>
        <fullName evidence="5">RRM domain-containing protein</fullName>
    </recommendedName>
</protein>
<evidence type="ECO:0000256" key="2">
    <source>
        <dbReference type="ARBA" id="ARBA00022884"/>
    </source>
</evidence>
<evidence type="ECO:0000259" key="5">
    <source>
        <dbReference type="PROSITE" id="PS50102"/>
    </source>
</evidence>
<feature type="domain" description="RRM" evidence="5">
    <location>
        <begin position="5"/>
        <end position="76"/>
    </location>
</feature>
<organism evidence="6 7">
    <name type="scientific">Tritrichomonas musculus</name>
    <dbReference type="NCBI Taxonomy" id="1915356"/>
    <lineage>
        <taxon>Eukaryota</taxon>
        <taxon>Metamonada</taxon>
        <taxon>Parabasalia</taxon>
        <taxon>Tritrichomonadida</taxon>
        <taxon>Tritrichomonadidae</taxon>
        <taxon>Tritrichomonas</taxon>
    </lineage>
</organism>
<dbReference type="Proteomes" id="UP001470230">
    <property type="component" value="Unassembled WGS sequence"/>
</dbReference>
<dbReference type="Pfam" id="PF00076">
    <property type="entry name" value="RRM_1"/>
    <property type="match status" value="3"/>
</dbReference>
<proteinExistence type="predicted"/>
<name>A0ABR2L5U1_9EUKA</name>
<dbReference type="CDD" id="cd00590">
    <property type="entry name" value="RRM_SF"/>
    <property type="match status" value="2"/>
</dbReference>
<gene>
    <name evidence="6" type="ORF">M9Y10_001012</name>
</gene>
<evidence type="ECO:0000313" key="7">
    <source>
        <dbReference type="Proteomes" id="UP001470230"/>
    </source>
</evidence>
<keyword evidence="2 3" id="KW-0694">RNA-binding</keyword>
<feature type="region of interest" description="Disordered" evidence="4">
    <location>
        <begin position="577"/>
        <end position="599"/>
    </location>
</feature>